<proteinExistence type="predicted"/>
<dbReference type="SMART" id="SM00208">
    <property type="entry name" value="TNFR"/>
    <property type="match status" value="3"/>
</dbReference>
<reference evidence="5 6" key="1">
    <citation type="submission" date="2018-03" db="EMBL/GenBank/DDBJ databases">
        <title>Finding Nemo's genes: A chromosome-scale reference assembly of the genome of the orange clownfish Amphiprion percula.</title>
        <authorList>
            <person name="Lehmann R."/>
        </authorList>
    </citation>
    <scope>NUCLEOTIDE SEQUENCE</scope>
</reference>
<evidence type="ECO:0000313" key="5">
    <source>
        <dbReference type="Ensembl" id="ENSAPEP00000025391.1"/>
    </source>
</evidence>
<reference evidence="5" key="3">
    <citation type="submission" date="2025-09" db="UniProtKB">
        <authorList>
            <consortium name="Ensembl"/>
        </authorList>
    </citation>
    <scope>IDENTIFICATION</scope>
</reference>
<dbReference type="GO" id="GO:0009897">
    <property type="term" value="C:external side of plasma membrane"/>
    <property type="evidence" value="ECO:0007669"/>
    <property type="project" value="TreeGrafter"/>
</dbReference>
<dbReference type="GO" id="GO:2000406">
    <property type="term" value="P:positive regulation of T cell migration"/>
    <property type="evidence" value="ECO:0007669"/>
    <property type="project" value="TreeGrafter"/>
</dbReference>
<accession>A0A3P8TL33</accession>
<feature type="disulfide bond" evidence="1">
    <location>
        <begin position="29"/>
        <end position="44"/>
    </location>
</feature>
<evidence type="ECO:0000259" key="4">
    <source>
        <dbReference type="PROSITE" id="PS50050"/>
    </source>
</evidence>
<protein>
    <recommendedName>
        <fullName evidence="4">TNFR-Cys domain-containing protein</fullName>
    </recommendedName>
</protein>
<feature type="region of interest" description="Disordered" evidence="2">
    <location>
        <begin position="210"/>
        <end position="236"/>
    </location>
</feature>
<keyword evidence="3" id="KW-0812">Transmembrane</keyword>
<feature type="repeat" description="TNFR-Cys" evidence="1">
    <location>
        <begin position="28"/>
        <end position="68"/>
    </location>
</feature>
<dbReference type="SUPFAM" id="SSF57586">
    <property type="entry name" value="TNF receptor-like"/>
    <property type="match status" value="2"/>
</dbReference>
<dbReference type="InterPro" id="IPR001368">
    <property type="entry name" value="TNFR/NGFR_Cys_rich_reg"/>
</dbReference>
<keyword evidence="3" id="KW-1133">Transmembrane helix</keyword>
<dbReference type="PANTHER" id="PTHR46838">
    <property type="entry name" value="TUMOR NECROSIS FACTOR RECEPTOR SUPERFAMILY MEMBER 14"/>
    <property type="match status" value="1"/>
</dbReference>
<reference evidence="5" key="2">
    <citation type="submission" date="2025-08" db="UniProtKB">
        <authorList>
            <consortium name="Ensembl"/>
        </authorList>
    </citation>
    <scope>IDENTIFICATION</scope>
</reference>
<dbReference type="CDD" id="cd00185">
    <property type="entry name" value="TNFRSF"/>
    <property type="match status" value="1"/>
</dbReference>
<dbReference type="AlphaFoldDB" id="A0A3P8TL33"/>
<dbReference type="GeneTree" id="ENSGT00950000183126"/>
<evidence type="ECO:0000256" key="3">
    <source>
        <dbReference type="SAM" id="Phobius"/>
    </source>
</evidence>
<dbReference type="PROSITE" id="PS00652">
    <property type="entry name" value="TNFR_NGFR_1"/>
    <property type="match status" value="1"/>
</dbReference>
<organism evidence="5 6">
    <name type="scientific">Amphiprion percula</name>
    <name type="common">Orange clownfish</name>
    <name type="synonym">Lutjanus percula</name>
    <dbReference type="NCBI Taxonomy" id="161767"/>
    <lineage>
        <taxon>Eukaryota</taxon>
        <taxon>Metazoa</taxon>
        <taxon>Chordata</taxon>
        <taxon>Craniata</taxon>
        <taxon>Vertebrata</taxon>
        <taxon>Euteleostomi</taxon>
        <taxon>Actinopterygii</taxon>
        <taxon>Neopterygii</taxon>
        <taxon>Teleostei</taxon>
        <taxon>Neoteleostei</taxon>
        <taxon>Acanthomorphata</taxon>
        <taxon>Ovalentaria</taxon>
        <taxon>Pomacentridae</taxon>
        <taxon>Amphiprion</taxon>
    </lineage>
</organism>
<dbReference type="OMA" id="PCISCDE"/>
<evidence type="ECO:0000256" key="2">
    <source>
        <dbReference type="SAM" id="MobiDB-lite"/>
    </source>
</evidence>
<dbReference type="PROSITE" id="PS50050">
    <property type="entry name" value="TNFR_NGFR_2"/>
    <property type="match status" value="1"/>
</dbReference>
<sequence>CVKLTVLFPPGSRVKTDCSEFRLTSCLPCIDGTFMNRFTGLKECLPCISCDEGRFVKTSCTTTSDAVCEPLDGFYCIDPIGNNCVAARKHRICHPGQYINQTGTASTDTVCSDCSTGTFSNGTFTSCQPHTQCESINLELIKAGTASTDAECGEKSSNVTVAVSIISVVLFSLISAGLVYWFYFRLKKTGSQQGEDDRERYKYSTILSSALPSSSSSSSPPESSYTPPSNQATLSPTTTLQSTLSDALKCKNKGITFILNYCS</sequence>
<keyword evidence="1" id="KW-1015">Disulfide bond</keyword>
<dbReference type="GO" id="GO:0002720">
    <property type="term" value="P:positive regulation of cytokine production involved in immune response"/>
    <property type="evidence" value="ECO:0007669"/>
    <property type="project" value="TreeGrafter"/>
</dbReference>
<keyword evidence="6" id="KW-1185">Reference proteome</keyword>
<dbReference type="Gene3D" id="2.10.50.10">
    <property type="entry name" value="Tumor Necrosis Factor Receptor, subunit A, domain 2"/>
    <property type="match status" value="3"/>
</dbReference>
<dbReference type="Ensembl" id="ENSAPET00000026061.1">
    <property type="protein sequence ID" value="ENSAPEP00000025391.1"/>
    <property type="gene ID" value="ENSAPEG00000018070.1"/>
</dbReference>
<dbReference type="GO" id="GO:0050829">
    <property type="term" value="P:defense response to Gram-negative bacterium"/>
    <property type="evidence" value="ECO:0007669"/>
    <property type="project" value="TreeGrafter"/>
</dbReference>
<dbReference type="FunFam" id="2.10.50.10:FF:000065">
    <property type="entry name" value="TNF receptor superfamily member 14"/>
    <property type="match status" value="1"/>
</dbReference>
<feature type="disulfide bond" evidence="1">
    <location>
        <begin position="50"/>
        <end position="68"/>
    </location>
</feature>
<feature type="domain" description="TNFR-Cys" evidence="4">
    <location>
        <begin position="28"/>
        <end position="68"/>
    </location>
</feature>
<feature type="disulfide bond" evidence="1">
    <location>
        <begin position="47"/>
        <end position="60"/>
    </location>
</feature>
<dbReference type="PANTHER" id="PTHR46838:SF1">
    <property type="entry name" value="TUMOR NECROSIS FACTOR RECEPTOR SUPERFAMILY MEMBER 14"/>
    <property type="match status" value="1"/>
</dbReference>
<name>A0A3P8TL33_AMPPE</name>
<dbReference type="STRING" id="161767.ENSAPEP00000025391"/>
<dbReference type="Proteomes" id="UP000265080">
    <property type="component" value="Chromosome 8"/>
</dbReference>
<evidence type="ECO:0000313" key="6">
    <source>
        <dbReference type="Proteomes" id="UP000265080"/>
    </source>
</evidence>
<keyword evidence="3" id="KW-0472">Membrane</keyword>
<dbReference type="GO" id="GO:0050830">
    <property type="term" value="P:defense response to Gram-positive bacterium"/>
    <property type="evidence" value="ECO:0007669"/>
    <property type="project" value="TreeGrafter"/>
</dbReference>
<dbReference type="Pfam" id="PF00020">
    <property type="entry name" value="TNFR_c6"/>
    <property type="match status" value="2"/>
</dbReference>
<dbReference type="GO" id="GO:0046642">
    <property type="term" value="P:negative regulation of alpha-beta T cell proliferation"/>
    <property type="evidence" value="ECO:0007669"/>
    <property type="project" value="TreeGrafter"/>
</dbReference>
<feature type="transmembrane region" description="Helical" evidence="3">
    <location>
        <begin position="161"/>
        <end position="183"/>
    </location>
</feature>
<evidence type="ECO:0000256" key="1">
    <source>
        <dbReference type="PROSITE-ProRule" id="PRU00206"/>
    </source>
</evidence>